<proteinExistence type="predicted"/>
<evidence type="ECO:0000256" key="1">
    <source>
        <dbReference type="SAM" id="Phobius"/>
    </source>
</evidence>
<dbReference type="eggNOG" id="ENOG5031P51">
    <property type="taxonomic scope" value="Bacteria"/>
</dbReference>
<evidence type="ECO:0000313" key="3">
    <source>
        <dbReference type="Proteomes" id="UP000029994"/>
    </source>
</evidence>
<sequence length="289" mass="34488">MKRSSFLFRNFFLWFFSWLFLFVLAIHNESEVFKTLLIGVLLTCIAAMAAFDNMDMNEKKKKAREDIDNYMELIEIISTRYFSIKKICEMCNRETNIDHRYTRGLRIPELHVPTMYGDIKFSKYGFIVKGMSKFSFDDDEDIKYALDLMNYINIESSYRNLISSIALRNQQHRDIIDRLNDKGEYQGADFFMYSAREYSSVMSFYEFSSYLKQTERIIIDMNYLIEDYKRITMGLKFCIDKLFDNEVAKEYGGIFEVPLYEDPIEFKYVNLSEQELLKLDYPDFPHNVA</sequence>
<reference evidence="2 3" key="1">
    <citation type="submission" date="2014-04" db="EMBL/GenBank/DDBJ databases">
        <title>Genome sequencing of Vibrio navarrensis strains.</title>
        <authorList>
            <person name="Gladney L.M."/>
            <person name="Katz L.S."/>
            <person name="Marino-Ramirez L."/>
            <person name="Jordan I.K."/>
        </authorList>
    </citation>
    <scope>NUCLEOTIDE SEQUENCE [LARGE SCALE GENOMIC DNA]</scope>
    <source>
        <strain evidence="2 3">ATCC 51183</strain>
    </source>
</reference>
<comment type="caution">
    <text evidence="2">The sequence shown here is derived from an EMBL/GenBank/DDBJ whole genome shotgun (WGS) entry which is preliminary data.</text>
</comment>
<protein>
    <submittedName>
        <fullName evidence="2">Uncharacterized protein</fullName>
    </submittedName>
</protein>
<dbReference type="AlphaFoldDB" id="A0A099LXW9"/>
<dbReference type="EMBL" id="JMCG01000001">
    <property type="protein sequence ID" value="KGK12464.1"/>
    <property type="molecule type" value="Genomic_DNA"/>
</dbReference>
<feature type="transmembrane region" description="Helical" evidence="1">
    <location>
        <begin position="32"/>
        <end position="51"/>
    </location>
</feature>
<organism evidence="2 3">
    <name type="scientific">Vibrio navarrensis</name>
    <dbReference type="NCBI Taxonomy" id="29495"/>
    <lineage>
        <taxon>Bacteria</taxon>
        <taxon>Pseudomonadati</taxon>
        <taxon>Pseudomonadota</taxon>
        <taxon>Gammaproteobacteria</taxon>
        <taxon>Vibrionales</taxon>
        <taxon>Vibrionaceae</taxon>
        <taxon>Vibrio</taxon>
    </lineage>
</organism>
<keyword evidence="3" id="KW-1185">Reference proteome</keyword>
<dbReference type="Proteomes" id="UP000029994">
    <property type="component" value="Unassembled WGS sequence"/>
</dbReference>
<keyword evidence="1" id="KW-0812">Transmembrane</keyword>
<name>A0A099LXW9_9VIBR</name>
<keyword evidence="1" id="KW-1133">Transmembrane helix</keyword>
<evidence type="ECO:0000313" key="2">
    <source>
        <dbReference type="EMBL" id="KGK12464.1"/>
    </source>
</evidence>
<gene>
    <name evidence="2" type="ORF">EA26_14610</name>
</gene>
<accession>A0A099LXW9</accession>
<feature type="transmembrane region" description="Helical" evidence="1">
    <location>
        <begin position="7"/>
        <end position="26"/>
    </location>
</feature>
<keyword evidence="1" id="KW-0472">Membrane</keyword>